<keyword evidence="8" id="KW-0175">Coiled coil</keyword>
<evidence type="ECO:0000256" key="6">
    <source>
        <dbReference type="ARBA" id="ARBA00022840"/>
    </source>
</evidence>
<dbReference type="InterPro" id="IPR011009">
    <property type="entry name" value="Kinase-like_dom_sf"/>
</dbReference>
<protein>
    <recommendedName>
        <fullName evidence="1">non-specific serine/threonine protein kinase</fullName>
        <ecNumber evidence="1">2.7.11.1</ecNumber>
    </recommendedName>
</protein>
<proteinExistence type="predicted"/>
<dbReference type="PROSITE" id="PS50011">
    <property type="entry name" value="PROTEIN_KINASE_DOM"/>
    <property type="match status" value="1"/>
</dbReference>
<dbReference type="GO" id="GO:0004674">
    <property type="term" value="F:protein serine/threonine kinase activity"/>
    <property type="evidence" value="ECO:0007669"/>
    <property type="project" value="UniProtKB-KW"/>
</dbReference>
<dbReference type="InterPro" id="IPR000719">
    <property type="entry name" value="Prot_kinase_dom"/>
</dbReference>
<comment type="caution">
    <text evidence="10">The sequence shown here is derived from an EMBL/GenBank/DDBJ whole genome shotgun (WGS) entry which is preliminary data.</text>
</comment>
<dbReference type="CDD" id="cd14014">
    <property type="entry name" value="STKc_PknB_like"/>
    <property type="match status" value="1"/>
</dbReference>
<keyword evidence="6 7" id="KW-0067">ATP-binding</keyword>
<evidence type="ECO:0000313" key="11">
    <source>
        <dbReference type="Proteomes" id="UP000575898"/>
    </source>
</evidence>
<evidence type="ECO:0000313" key="10">
    <source>
        <dbReference type="EMBL" id="MBB5018766.1"/>
    </source>
</evidence>
<dbReference type="Pfam" id="PF00069">
    <property type="entry name" value="Pkinase"/>
    <property type="match status" value="1"/>
</dbReference>
<dbReference type="Proteomes" id="UP000575898">
    <property type="component" value="Unassembled WGS sequence"/>
</dbReference>
<reference evidence="10 11" key="1">
    <citation type="submission" date="2020-08" db="EMBL/GenBank/DDBJ databases">
        <title>Genomic Encyclopedia of Type Strains, Phase IV (KMG-IV): sequencing the most valuable type-strain genomes for metagenomic binning, comparative biology and taxonomic classification.</title>
        <authorList>
            <person name="Goeker M."/>
        </authorList>
    </citation>
    <scope>NUCLEOTIDE SEQUENCE [LARGE SCALE GENOMIC DNA]</scope>
    <source>
        <strain evidence="10 11">DSM 27165</strain>
    </source>
</reference>
<evidence type="ECO:0000256" key="8">
    <source>
        <dbReference type="SAM" id="Coils"/>
    </source>
</evidence>
<dbReference type="FunFam" id="1.10.510.10:FF:000021">
    <property type="entry name" value="Serine/threonine protein kinase"/>
    <property type="match status" value="1"/>
</dbReference>
<dbReference type="PANTHER" id="PTHR43289">
    <property type="entry name" value="MITOGEN-ACTIVATED PROTEIN KINASE KINASE KINASE 20-RELATED"/>
    <property type="match status" value="1"/>
</dbReference>
<dbReference type="InterPro" id="IPR058395">
    <property type="entry name" value="DUF8082"/>
</dbReference>
<dbReference type="Gene3D" id="3.30.200.20">
    <property type="entry name" value="Phosphorylase Kinase, domain 1"/>
    <property type="match status" value="1"/>
</dbReference>
<evidence type="ECO:0000259" key="9">
    <source>
        <dbReference type="PROSITE" id="PS50011"/>
    </source>
</evidence>
<keyword evidence="3 10" id="KW-0808">Transferase</keyword>
<dbReference type="PROSITE" id="PS00107">
    <property type="entry name" value="PROTEIN_KINASE_ATP"/>
    <property type="match status" value="1"/>
</dbReference>
<dbReference type="EC" id="2.7.11.1" evidence="1"/>
<dbReference type="SUPFAM" id="SSF56112">
    <property type="entry name" value="Protein kinase-like (PK-like)"/>
    <property type="match status" value="1"/>
</dbReference>
<evidence type="ECO:0000256" key="2">
    <source>
        <dbReference type="ARBA" id="ARBA00022527"/>
    </source>
</evidence>
<name>A0A840MQN8_9PROT</name>
<evidence type="ECO:0000256" key="3">
    <source>
        <dbReference type="ARBA" id="ARBA00022679"/>
    </source>
</evidence>
<evidence type="ECO:0000256" key="5">
    <source>
        <dbReference type="ARBA" id="ARBA00022777"/>
    </source>
</evidence>
<dbReference type="Pfam" id="PF26309">
    <property type="entry name" value="DUF8082"/>
    <property type="match status" value="2"/>
</dbReference>
<evidence type="ECO:0000256" key="1">
    <source>
        <dbReference type="ARBA" id="ARBA00012513"/>
    </source>
</evidence>
<keyword evidence="11" id="KW-1185">Reference proteome</keyword>
<organism evidence="10 11">
    <name type="scientific">Chitinivorax tropicus</name>
    <dbReference type="NCBI Taxonomy" id="714531"/>
    <lineage>
        <taxon>Bacteria</taxon>
        <taxon>Pseudomonadati</taxon>
        <taxon>Pseudomonadota</taxon>
        <taxon>Betaproteobacteria</taxon>
        <taxon>Chitinivorax</taxon>
    </lineage>
</organism>
<keyword evidence="4 7" id="KW-0547">Nucleotide-binding</keyword>
<dbReference type="Gene3D" id="1.10.510.10">
    <property type="entry name" value="Transferase(Phosphotransferase) domain 1"/>
    <property type="match status" value="1"/>
</dbReference>
<dbReference type="RefSeq" id="WP_184038562.1">
    <property type="nucleotide sequence ID" value="NZ_JACHHY010000011.1"/>
</dbReference>
<evidence type="ECO:0000256" key="4">
    <source>
        <dbReference type="ARBA" id="ARBA00022741"/>
    </source>
</evidence>
<dbReference type="PANTHER" id="PTHR43289:SF6">
    <property type="entry name" value="SERINE_THREONINE-PROTEIN KINASE NEKL-3"/>
    <property type="match status" value="1"/>
</dbReference>
<keyword evidence="2" id="KW-0723">Serine/threonine-protein kinase</keyword>
<dbReference type="InterPro" id="IPR008271">
    <property type="entry name" value="Ser/Thr_kinase_AS"/>
</dbReference>
<accession>A0A840MQN8</accession>
<feature type="coiled-coil region" evidence="8">
    <location>
        <begin position="332"/>
        <end position="370"/>
    </location>
</feature>
<dbReference type="EMBL" id="JACHHY010000011">
    <property type="protein sequence ID" value="MBB5018766.1"/>
    <property type="molecule type" value="Genomic_DNA"/>
</dbReference>
<gene>
    <name evidence="10" type="ORF">HNQ59_002059</name>
</gene>
<feature type="domain" description="Protein kinase" evidence="9">
    <location>
        <begin position="12"/>
        <end position="272"/>
    </location>
</feature>
<feature type="binding site" evidence="7">
    <location>
        <position position="41"/>
    </location>
    <ligand>
        <name>ATP</name>
        <dbReference type="ChEBI" id="CHEBI:30616"/>
    </ligand>
</feature>
<keyword evidence="5 10" id="KW-0418">Kinase</keyword>
<dbReference type="InterPro" id="IPR017441">
    <property type="entry name" value="Protein_kinase_ATP_BS"/>
</dbReference>
<evidence type="ECO:0000256" key="7">
    <source>
        <dbReference type="PROSITE-ProRule" id="PRU10141"/>
    </source>
</evidence>
<dbReference type="GO" id="GO:0005524">
    <property type="term" value="F:ATP binding"/>
    <property type="evidence" value="ECO:0007669"/>
    <property type="project" value="UniProtKB-UniRule"/>
</dbReference>
<dbReference type="SMART" id="SM00220">
    <property type="entry name" value="S_TKc"/>
    <property type="match status" value="1"/>
</dbReference>
<dbReference type="PROSITE" id="PS00108">
    <property type="entry name" value="PROTEIN_KINASE_ST"/>
    <property type="match status" value="1"/>
</dbReference>
<sequence>MSSNLPTNLGKYQVTGLLGKGAMGVVYKAQDPHIKRTVAIKTVRRELLDADQEAQLVMRFKNEAQAAGGLSHPGIVAVYEYGEEEELAFIVMEYIAGSALDAYFKQGVRFPLVDVVSIMAQLLDALGYAHGQGVVHRDIKPANIMIMTNGKLKIADFGIARVGDSELTQVGMVMGTPSYIAPEQYMGKGRVDQRADLFSVAVVFYQLLTGEKPFTGASDAVIYKVCHEQPALPSAVAPDRHIGHFDAAIMKALAKQPEERFQTAKEFYDAILQAHRAPAMVALSEETIIHRPAPVAPPSTDNSSTSMPPSHWDANLLKEVEGRLARIMGPFAKIMVRKAAKLTNNIDELYQRLAQEIEQATDRTEFLNTRTTLTQITGTSLSGSHIAREVISQDAIDRAARLLAPYIGPIAKILAKKQASKSDGLQDYHRQLAENITNPQERERFMKEIATPTGK</sequence>
<dbReference type="AlphaFoldDB" id="A0A840MQN8"/>